<gene>
    <name evidence="2" type="ORF">TUBRATIS_14950</name>
</gene>
<dbReference type="AlphaFoldDB" id="A0A437ALD9"/>
<feature type="transmembrane region" description="Helical" evidence="1">
    <location>
        <begin position="94"/>
        <end position="115"/>
    </location>
</feature>
<keyword evidence="1" id="KW-0812">Transmembrane</keyword>
<feature type="transmembrane region" description="Helical" evidence="1">
    <location>
        <begin position="294"/>
        <end position="314"/>
    </location>
</feature>
<keyword evidence="1" id="KW-1133">Transmembrane helix</keyword>
<proteinExistence type="predicted"/>
<feature type="transmembrane region" description="Helical" evidence="1">
    <location>
        <begin position="431"/>
        <end position="448"/>
    </location>
</feature>
<name>A0A437ALD9_9MICR</name>
<organism evidence="2 3">
    <name type="scientific">Tubulinosema ratisbonensis</name>
    <dbReference type="NCBI Taxonomy" id="291195"/>
    <lineage>
        <taxon>Eukaryota</taxon>
        <taxon>Fungi</taxon>
        <taxon>Fungi incertae sedis</taxon>
        <taxon>Microsporidia</taxon>
        <taxon>Tubulinosematoidea</taxon>
        <taxon>Tubulinosematidae</taxon>
        <taxon>Tubulinosema</taxon>
    </lineage>
</organism>
<dbReference type="VEuPathDB" id="MicrosporidiaDB:TUBRATIS_14950"/>
<comment type="caution">
    <text evidence="2">The sequence shown here is derived from an EMBL/GenBank/DDBJ whole genome shotgun (WGS) entry which is preliminary data.</text>
</comment>
<feature type="transmembrane region" description="Helical" evidence="1">
    <location>
        <begin position="135"/>
        <end position="152"/>
    </location>
</feature>
<dbReference type="EMBL" id="RCSS01000334">
    <property type="protein sequence ID" value="RVD92020.1"/>
    <property type="molecule type" value="Genomic_DNA"/>
</dbReference>
<reference evidence="2 3" key="1">
    <citation type="submission" date="2018-10" db="EMBL/GenBank/DDBJ databases">
        <title>Draft genome sequence of the microsporidian Tubulinosema ratisbonensis.</title>
        <authorList>
            <person name="Polonais V."/>
            <person name="Peyretaillade E."/>
            <person name="Niehus S."/>
            <person name="Wawrzyniak I."/>
            <person name="Franchet A."/>
            <person name="Gaspin C."/>
            <person name="Reichstadt M."/>
            <person name="Belser C."/>
            <person name="Labadie K."/>
            <person name="Delbac F."/>
            <person name="Ferrandon D."/>
        </authorList>
    </citation>
    <scope>NUCLEOTIDE SEQUENCE [LARGE SCALE GENOMIC DNA]</scope>
    <source>
        <strain evidence="2 3">Franzen</strain>
    </source>
</reference>
<evidence type="ECO:0000256" key="1">
    <source>
        <dbReference type="SAM" id="Phobius"/>
    </source>
</evidence>
<protein>
    <submittedName>
        <fullName evidence="2">Uncharacterized protein</fullName>
    </submittedName>
</protein>
<keyword evidence="3" id="KW-1185">Reference proteome</keyword>
<keyword evidence="1" id="KW-0472">Membrane</keyword>
<dbReference type="OrthoDB" id="10384623at2759"/>
<evidence type="ECO:0000313" key="3">
    <source>
        <dbReference type="Proteomes" id="UP000282876"/>
    </source>
</evidence>
<dbReference type="Proteomes" id="UP000282876">
    <property type="component" value="Unassembled WGS sequence"/>
</dbReference>
<sequence length="458" mass="54815">MRRRNSYEERMTRPLSSLFGNRFAGNNNRQTPQRTLFNHLRNDREGMDRNDPEESNLNTCENISNTPSVLKNSELKSELPHNTKEEPIFKQLKIISFVFILYCKRIFIILCLFLRCIRYFSSYNSLKHFFTIREYFNIMVYSSCAELNLIISKIDKQRKKVKIPRPYDLPSSKLSFLGRLFNLNFYKINKKTFFYLLDTQLSLQALMFYKMDLLFLIIFLLKYEFIFYILLSVSDLQFLLLYLNLKKKEIFFIWTNMVVKFFTYRNLKDFLFKHVLFLALISRDLINFKDYKDYFPLSWFLIFLNVYLHSLDVYKLQSTFIQAKIHLLFSPGTFILFYYCYMFISLLPFYLIYSLCCNSYDPLVSCFVFIFFIGTLSTLVKQPIISISVGLISCLLVHFVESTNLSFVKILEVTFLPCCTKILIKRMNFSSLIIWLINLFVCFVINVYKLSRMFNKVE</sequence>
<accession>A0A437ALD9</accession>
<evidence type="ECO:0000313" key="2">
    <source>
        <dbReference type="EMBL" id="RVD92020.1"/>
    </source>
</evidence>
<feature type="transmembrane region" description="Helical" evidence="1">
    <location>
        <begin position="384"/>
        <end position="400"/>
    </location>
</feature>